<gene>
    <name evidence="1" type="ordered locus">AS9A_3309</name>
</gene>
<dbReference type="AlphaFoldDB" id="F6EP91"/>
<dbReference type="STRING" id="443218.AS9A_3309"/>
<keyword evidence="2" id="KW-1185">Reference proteome</keyword>
<organism evidence="1 2">
    <name type="scientific">Hoyosella subflava (strain DSM 45089 / JCM 17490 / NBRC 109087 / DQS3-9A1)</name>
    <name type="common">Amycolicicoccus subflavus</name>
    <dbReference type="NCBI Taxonomy" id="443218"/>
    <lineage>
        <taxon>Bacteria</taxon>
        <taxon>Bacillati</taxon>
        <taxon>Actinomycetota</taxon>
        <taxon>Actinomycetes</taxon>
        <taxon>Mycobacteriales</taxon>
        <taxon>Hoyosellaceae</taxon>
        <taxon>Hoyosella</taxon>
    </lineage>
</organism>
<evidence type="ECO:0000313" key="1">
    <source>
        <dbReference type="EMBL" id="AEF41751.1"/>
    </source>
</evidence>
<sequence>MLTMIMAAHYGRGMTSFVCRTTGTLGKPENQLGGSRLTT</sequence>
<evidence type="ECO:0000313" key="2">
    <source>
        <dbReference type="Proteomes" id="UP000009235"/>
    </source>
</evidence>
<protein>
    <submittedName>
        <fullName evidence="1">Uncharacterized protein</fullName>
    </submittedName>
</protein>
<proteinExistence type="predicted"/>
<accession>F6EP91</accession>
<dbReference type="KEGG" id="asd:AS9A_3309"/>
<dbReference type="Proteomes" id="UP000009235">
    <property type="component" value="Chromosome"/>
</dbReference>
<dbReference type="EMBL" id="CP002786">
    <property type="protein sequence ID" value="AEF41751.1"/>
    <property type="molecule type" value="Genomic_DNA"/>
</dbReference>
<name>F6EP91_HOYSD</name>
<reference evidence="1 2" key="1">
    <citation type="journal article" date="2011" name="J. Bacteriol.">
        <title>Complete genome sequence of Amycolicicoccus subflavus DQS3-9A1T, an actinomycete isolated from crude oil-polluted soil.</title>
        <authorList>
            <person name="Cai M."/>
            <person name="Chen W.M."/>
            <person name="Nie Y."/>
            <person name="Chi C.Q."/>
            <person name="Wang Y.N."/>
            <person name="Tang Y.Q."/>
            <person name="Li G.Y."/>
            <person name="Wu X.L."/>
        </authorList>
    </citation>
    <scope>NUCLEOTIDE SEQUENCE [LARGE SCALE GENOMIC DNA]</scope>
    <source>
        <strain evidence="2">DSM 45089 / DQS3-9A1</strain>
    </source>
</reference>
<dbReference type="HOGENOM" id="CLU_3303704_0_0_11"/>